<dbReference type="OrthoDB" id="2119662at2759"/>
<reference evidence="1 2" key="1">
    <citation type="journal article" date="2015" name="Genome Announc.">
        <title>Draft Genome Sequence and Gene Annotation of the Entomopathogenic Fungus Verticillium hemipterigenum.</title>
        <authorList>
            <person name="Horn F."/>
            <person name="Habel A."/>
            <person name="Scharf D.H."/>
            <person name="Dworschak J."/>
            <person name="Brakhage A.A."/>
            <person name="Guthke R."/>
            <person name="Hertweck C."/>
            <person name="Linde J."/>
        </authorList>
    </citation>
    <scope>NUCLEOTIDE SEQUENCE [LARGE SCALE GENOMIC DNA]</scope>
</reference>
<proteinExistence type="predicted"/>
<dbReference type="EMBL" id="CDHN01000002">
    <property type="protein sequence ID" value="CEJ86703.1"/>
    <property type="molecule type" value="Genomic_DNA"/>
</dbReference>
<evidence type="ECO:0000313" key="1">
    <source>
        <dbReference type="EMBL" id="CEJ86703.1"/>
    </source>
</evidence>
<dbReference type="HOGENOM" id="CLU_105155_0_0_1"/>
<organism evidence="1 2">
    <name type="scientific">[Torrubiella] hemipterigena</name>
    <dbReference type="NCBI Taxonomy" id="1531966"/>
    <lineage>
        <taxon>Eukaryota</taxon>
        <taxon>Fungi</taxon>
        <taxon>Dikarya</taxon>
        <taxon>Ascomycota</taxon>
        <taxon>Pezizomycotina</taxon>
        <taxon>Sordariomycetes</taxon>
        <taxon>Hypocreomycetidae</taxon>
        <taxon>Hypocreales</taxon>
        <taxon>Clavicipitaceae</taxon>
        <taxon>Clavicipitaceae incertae sedis</taxon>
        <taxon>'Torrubiella' clade</taxon>
    </lineage>
</organism>
<accession>A0A0A1TDJ6</accession>
<dbReference type="Proteomes" id="UP000039046">
    <property type="component" value="Unassembled WGS sequence"/>
</dbReference>
<gene>
    <name evidence="1" type="ORF">VHEMI04181</name>
</gene>
<name>A0A0A1TDJ6_9HYPO</name>
<keyword evidence="2" id="KW-1185">Reference proteome</keyword>
<protein>
    <submittedName>
        <fullName evidence="1">Uncharacterized protein</fullName>
    </submittedName>
</protein>
<evidence type="ECO:0000313" key="2">
    <source>
        <dbReference type="Proteomes" id="UP000039046"/>
    </source>
</evidence>
<sequence length="237" mass="26381">MLSPILKCLLHRCTTMVNILYTLAAFIGSAAATTQYFDKKEDFPKFIKNAIGKTNYTDTCGTNYATEIVVYNLCTYPLYLYRQDSYVEYIKMLSPNTTYSQAITVDARSPLVSFAASKERGAYSRNGTTKMGTYRYESSQRHIALHAQIYHILGEDEEDDESIMIGYGAALCSSGGGQGWLAIDDQVQGEVNCSTPDGGYITEASSGIHYAFCAKDEDYHLQDGELMAGNRVLKWNM</sequence>
<dbReference type="AlphaFoldDB" id="A0A0A1TDJ6"/>